<feature type="region of interest" description="Disordered" evidence="1">
    <location>
        <begin position="494"/>
        <end position="647"/>
    </location>
</feature>
<dbReference type="Pfam" id="PF00533">
    <property type="entry name" value="BRCT"/>
    <property type="match status" value="1"/>
</dbReference>
<dbReference type="PANTHER" id="PTHR47667">
    <property type="entry name" value="REGULATOR OF TY1 TRANSPOSITION PROTEIN 107"/>
    <property type="match status" value="1"/>
</dbReference>
<reference evidence="3 4" key="1">
    <citation type="submission" date="2020-01" db="EMBL/GenBank/DDBJ databases">
        <authorList>
            <consortium name="DOE Joint Genome Institute"/>
            <person name="Haridas S."/>
            <person name="Albert R."/>
            <person name="Binder M."/>
            <person name="Bloem J."/>
            <person name="Labutti K."/>
            <person name="Salamov A."/>
            <person name="Andreopoulos B."/>
            <person name="Baker S.E."/>
            <person name="Barry K."/>
            <person name="Bills G."/>
            <person name="Bluhm B.H."/>
            <person name="Cannon C."/>
            <person name="Castanera R."/>
            <person name="Culley D.E."/>
            <person name="Daum C."/>
            <person name="Ezra D."/>
            <person name="Gonzalez J.B."/>
            <person name="Henrissat B."/>
            <person name="Kuo A."/>
            <person name="Liang C."/>
            <person name="Lipzen A."/>
            <person name="Lutzoni F."/>
            <person name="Magnuson J."/>
            <person name="Mondo S."/>
            <person name="Nolan M."/>
            <person name="Ohm R."/>
            <person name="Pangilinan J."/>
            <person name="Park H.-J.H."/>
            <person name="Ramirez L."/>
            <person name="Alfaro M."/>
            <person name="Sun H."/>
            <person name="Tritt A."/>
            <person name="Yoshinaga Y."/>
            <person name="Zwiers L.-H.L."/>
            <person name="Turgeon B.G."/>
            <person name="Goodwin S.B."/>
            <person name="Spatafora J.W."/>
            <person name="Crous P.W."/>
            <person name="Grigoriev I.V."/>
        </authorList>
    </citation>
    <scope>NUCLEOTIDE SEQUENCE [LARGE SCALE GENOMIC DNA]</scope>
    <source>
        <strain evidence="3 4">CBS 611.86</strain>
    </source>
</reference>
<dbReference type="Gene3D" id="3.40.50.10190">
    <property type="entry name" value="BRCT domain"/>
    <property type="match status" value="5"/>
</dbReference>
<dbReference type="GO" id="GO:1990683">
    <property type="term" value="P:DNA double-strand break attachment to nuclear envelope"/>
    <property type="evidence" value="ECO:0007669"/>
    <property type="project" value="TreeGrafter"/>
</dbReference>
<dbReference type="InterPro" id="IPR053036">
    <property type="entry name" value="CellCycle_DNARepair_Reg"/>
</dbReference>
<dbReference type="InterPro" id="IPR036420">
    <property type="entry name" value="BRCT_dom_sf"/>
</dbReference>
<evidence type="ECO:0000313" key="3">
    <source>
        <dbReference type="EMBL" id="KAF2869945.1"/>
    </source>
</evidence>
<evidence type="ECO:0000259" key="2">
    <source>
        <dbReference type="PROSITE" id="PS50172"/>
    </source>
</evidence>
<dbReference type="Pfam" id="PF12738">
    <property type="entry name" value="PTCB-BRCT"/>
    <property type="match status" value="2"/>
</dbReference>
<dbReference type="EMBL" id="JAADJZ010000015">
    <property type="protein sequence ID" value="KAF2869945.1"/>
    <property type="molecule type" value="Genomic_DNA"/>
</dbReference>
<feature type="domain" description="BRCT" evidence="2">
    <location>
        <begin position="138"/>
        <end position="229"/>
    </location>
</feature>
<organism evidence="3 4">
    <name type="scientific">Massariosphaeria phaeospora</name>
    <dbReference type="NCBI Taxonomy" id="100035"/>
    <lineage>
        <taxon>Eukaryota</taxon>
        <taxon>Fungi</taxon>
        <taxon>Dikarya</taxon>
        <taxon>Ascomycota</taxon>
        <taxon>Pezizomycotina</taxon>
        <taxon>Dothideomycetes</taxon>
        <taxon>Pleosporomycetidae</taxon>
        <taxon>Pleosporales</taxon>
        <taxon>Pleosporales incertae sedis</taxon>
        <taxon>Massariosphaeria</taxon>
    </lineage>
</organism>
<feature type="compositionally biased region" description="Basic and acidic residues" evidence="1">
    <location>
        <begin position="593"/>
        <end position="621"/>
    </location>
</feature>
<dbReference type="PROSITE" id="PS50172">
    <property type="entry name" value="BRCT"/>
    <property type="match status" value="3"/>
</dbReference>
<name>A0A7C8MLL9_9PLEO</name>
<comment type="caution">
    <text evidence="3">The sequence shown here is derived from an EMBL/GenBank/DDBJ whole genome shotgun (WGS) entry which is preliminary data.</text>
</comment>
<proteinExistence type="predicted"/>
<dbReference type="SUPFAM" id="SSF52113">
    <property type="entry name" value="BRCT domain"/>
    <property type="match status" value="5"/>
</dbReference>
<dbReference type="GO" id="GO:0035361">
    <property type="term" value="C:Cul8-RING ubiquitin ligase complex"/>
    <property type="evidence" value="ECO:0007669"/>
    <property type="project" value="TreeGrafter"/>
</dbReference>
<dbReference type="Proteomes" id="UP000481861">
    <property type="component" value="Unassembled WGS sequence"/>
</dbReference>
<feature type="compositionally biased region" description="Acidic residues" evidence="1">
    <location>
        <begin position="622"/>
        <end position="636"/>
    </location>
</feature>
<dbReference type="Pfam" id="PF16770">
    <property type="entry name" value="RTT107_BRCT_5"/>
    <property type="match status" value="1"/>
</dbReference>
<feature type="region of interest" description="Disordered" evidence="1">
    <location>
        <begin position="242"/>
        <end position="269"/>
    </location>
</feature>
<dbReference type="AlphaFoldDB" id="A0A7C8MLL9"/>
<feature type="domain" description="BRCT" evidence="2">
    <location>
        <begin position="377"/>
        <end position="449"/>
    </location>
</feature>
<protein>
    <recommendedName>
        <fullName evidence="2">BRCT domain-containing protein</fullName>
    </recommendedName>
</protein>
<dbReference type="CDD" id="cd00027">
    <property type="entry name" value="BRCT"/>
    <property type="match status" value="1"/>
</dbReference>
<dbReference type="GO" id="GO:0006302">
    <property type="term" value="P:double-strand break repair"/>
    <property type="evidence" value="ECO:0007669"/>
    <property type="project" value="TreeGrafter"/>
</dbReference>
<dbReference type="OrthoDB" id="342264at2759"/>
<dbReference type="FunFam" id="3.40.50.10190:FF:000048">
    <property type="entry name" value="DNA repair protein Rtt107"/>
    <property type="match status" value="1"/>
</dbReference>
<evidence type="ECO:0000256" key="1">
    <source>
        <dbReference type="SAM" id="MobiDB-lite"/>
    </source>
</evidence>
<accession>A0A7C8MLL9</accession>
<dbReference type="CDD" id="cd18438">
    <property type="entry name" value="BRCT_BRC1_like_rpt4"/>
    <property type="match status" value="1"/>
</dbReference>
<evidence type="ECO:0000313" key="4">
    <source>
        <dbReference type="Proteomes" id="UP000481861"/>
    </source>
</evidence>
<dbReference type="CDD" id="cd18437">
    <property type="entry name" value="BRCT_BRC1_like_rpt3"/>
    <property type="match status" value="1"/>
</dbReference>
<dbReference type="InterPro" id="IPR001357">
    <property type="entry name" value="BRCT_dom"/>
</dbReference>
<feature type="domain" description="BRCT" evidence="2">
    <location>
        <begin position="40"/>
        <end position="138"/>
    </location>
</feature>
<dbReference type="GO" id="GO:0005634">
    <property type="term" value="C:nucleus"/>
    <property type="evidence" value="ECO:0007669"/>
    <property type="project" value="TreeGrafter"/>
</dbReference>
<dbReference type="SMART" id="SM00292">
    <property type="entry name" value="BRCT"/>
    <property type="match status" value="4"/>
</dbReference>
<dbReference type="PANTHER" id="PTHR47667:SF1">
    <property type="entry name" value="REGULATOR OF TY1 TRANSPOSITION PROTEIN 107"/>
    <property type="match status" value="1"/>
</dbReference>
<feature type="compositionally biased region" description="Basic and acidic residues" evidence="1">
    <location>
        <begin position="560"/>
        <end position="585"/>
    </location>
</feature>
<dbReference type="CDD" id="cd18436">
    <property type="entry name" value="BRCT_BRC1_like_rpt2"/>
    <property type="match status" value="1"/>
</dbReference>
<sequence>MRRALDYLKLSSAHADIRHKPSGPRPTALSTMEDSTMLDGSQALFHDLVFTIIPTALDVARMRQLEADISACGGSIFPFDASSGRMEDLQKVTHIISTTSDFPDYYRALDLLIHVVKPQWVDACLKISKVKNPRVYSPDPALFMNEVVICCGNIPEGDKEAIEGGVIASGGQYTITLSKQVTHLIALDVDDQRVQLAVSKRLQICIVLPHWFDDCLKVGRRISERPYTLPNPEVLNIEAGAMPSSRPSPQIRDATNPYPTSGSLPPTPAALEKPRAIRAFNGKKVVLAEDLQLNDNLKGVITGLILAGGGKVTTNLDEAHIYVCNYREGEDYIKSSQQNKDVGNLSWLYYLITHDTWTNPMRRMMHYPRPRDGIPNFKNYRVSISSYTGEARVYLENLVKASGAEFTKTFKQDNTHLITAHKQSEKCEAAEEWGVHVVNHLWLEESYSKCKEQSLTAEKYTVFPSRTNLGEILGQTEIDRDAVEKTYFPKHGKPKAVKAIAEPNGVPGSSAPKARPNSGPVAHSSPLAQKNRRTKTTGDVATPVASRFNEKENVTPGSRGAKDRALTKLHDSAPDIAKFEKEMKRKGGVIHGGRREKDAEAGDGSKKPQGRDSMTSKRSIDEVDEEDEDIADDLTEEPTKKNKKAKKDKLTPIKYRMLISKDERWLNNPDKESKDKARLRELGLFITEDAKKVDILCAPKGLRTKKFVSAIASAPIIVATSFLDSALKTNKLPSPEKHILADIAFEKTHGFRLKESLERAKQNKHRLLKDWTIFCTPGVAGGYDTFKDIIAANGGQCHKWLGRTTHVTASKRTIDLTNKEVSQNQEEDEGDVLYLISEAKKSEVPLWIKFRELAKKHNMVPRIVKTEWVLFVTMAQYVHWDPEWELSEEDVDATKS</sequence>
<keyword evidence="4" id="KW-1185">Reference proteome</keyword>
<gene>
    <name evidence="3" type="ORF">BDV95DRAFT_576694</name>
</gene>